<dbReference type="AlphaFoldDB" id="A0A645EHU9"/>
<dbReference type="Gene3D" id="3.40.50.300">
    <property type="entry name" value="P-loop containing nucleotide triphosphate hydrolases"/>
    <property type="match status" value="1"/>
</dbReference>
<dbReference type="EMBL" id="VSSQ01046931">
    <property type="protein sequence ID" value="MPN00900.1"/>
    <property type="molecule type" value="Genomic_DNA"/>
</dbReference>
<feature type="domain" description="TraD/TraG TraM recognition site" evidence="1">
    <location>
        <begin position="81"/>
        <end position="220"/>
    </location>
</feature>
<name>A0A645EHU9_9ZZZZ</name>
<evidence type="ECO:0000313" key="2">
    <source>
        <dbReference type="EMBL" id="MPN00900.1"/>
    </source>
</evidence>
<gene>
    <name evidence="2" type="ORF">SDC9_148098</name>
</gene>
<dbReference type="SUPFAM" id="SSF52540">
    <property type="entry name" value="P-loop containing nucleoside triphosphate hydrolases"/>
    <property type="match status" value="1"/>
</dbReference>
<organism evidence="2">
    <name type="scientific">bioreactor metagenome</name>
    <dbReference type="NCBI Taxonomy" id="1076179"/>
    <lineage>
        <taxon>unclassified sequences</taxon>
        <taxon>metagenomes</taxon>
        <taxon>ecological metagenomes</taxon>
    </lineage>
</organism>
<proteinExistence type="predicted"/>
<dbReference type="InterPro" id="IPR027417">
    <property type="entry name" value="P-loop_NTPase"/>
</dbReference>
<dbReference type="InterPro" id="IPR032689">
    <property type="entry name" value="TraG-D_C"/>
</dbReference>
<sequence>MNAVLSPFAHPDMVDAFSIESEPGEADMTDLVNDGAVFLVNLPMTKYGREGARFAYLLVKLRFMNMMRERRTRQDWNQDRPVAFVCDEYQAIVDPISDTDFWDKSRSTRTIGIVSMQGVASLVHALGNNRSVAEAILQNFRQRIIFRTEDEATLRHIRDVLGQVDVHVTSTGYSASESETISGAGAFGGKQMSLSASESESENTSIQRQDLFGANDMRSLSADYCLFVGNVGDRAVDEVLTVKPLYV</sequence>
<accession>A0A645EHU9</accession>
<protein>
    <recommendedName>
        <fullName evidence="1">TraD/TraG TraM recognition site domain-containing protein</fullName>
    </recommendedName>
</protein>
<evidence type="ECO:0000259" key="1">
    <source>
        <dbReference type="Pfam" id="PF12696"/>
    </source>
</evidence>
<comment type="caution">
    <text evidence="2">The sequence shown here is derived from an EMBL/GenBank/DDBJ whole genome shotgun (WGS) entry which is preliminary data.</text>
</comment>
<reference evidence="2" key="1">
    <citation type="submission" date="2019-08" db="EMBL/GenBank/DDBJ databases">
        <authorList>
            <person name="Kucharzyk K."/>
            <person name="Murdoch R.W."/>
            <person name="Higgins S."/>
            <person name="Loffler F."/>
        </authorList>
    </citation>
    <scope>NUCLEOTIDE SEQUENCE</scope>
</reference>
<dbReference type="Pfam" id="PF12696">
    <property type="entry name" value="TraG-D_C"/>
    <property type="match status" value="1"/>
</dbReference>